<evidence type="ECO:0000256" key="4">
    <source>
        <dbReference type="ARBA" id="ARBA00023118"/>
    </source>
</evidence>
<protein>
    <recommendedName>
        <fullName evidence="2">CRISPR system Cms protein Csm4</fullName>
    </recommendedName>
</protein>
<dbReference type="OrthoDB" id="9790529at2"/>
<evidence type="ECO:0000256" key="1">
    <source>
        <dbReference type="ARBA" id="ARBA00005772"/>
    </source>
</evidence>
<keyword evidence="3" id="KW-0694">RNA-binding</keyword>
<dbReference type="InterPro" id="IPR005537">
    <property type="entry name" value="RAMP_III_fam"/>
</dbReference>
<proteinExistence type="inferred from homology"/>
<organism evidence="6 7">
    <name type="scientific">Microbulbifer thermotolerans</name>
    <dbReference type="NCBI Taxonomy" id="252514"/>
    <lineage>
        <taxon>Bacteria</taxon>
        <taxon>Pseudomonadati</taxon>
        <taxon>Pseudomonadota</taxon>
        <taxon>Gammaproteobacteria</taxon>
        <taxon>Cellvibrionales</taxon>
        <taxon>Microbulbiferaceae</taxon>
        <taxon>Microbulbifer</taxon>
    </lineage>
</organism>
<keyword evidence="4" id="KW-0051">Antiviral defense</keyword>
<dbReference type="InterPro" id="IPR005510">
    <property type="entry name" value="Csm4"/>
</dbReference>
<keyword evidence="7" id="KW-1185">Reference proteome</keyword>
<dbReference type="Pfam" id="PF03787">
    <property type="entry name" value="RAMPs"/>
    <property type="match status" value="1"/>
</dbReference>
<dbReference type="STRING" id="252514.A3224_14620"/>
<dbReference type="NCBIfam" id="TIGR01903">
    <property type="entry name" value="cas5_csm4"/>
    <property type="match status" value="1"/>
</dbReference>
<evidence type="ECO:0000256" key="2">
    <source>
        <dbReference type="ARBA" id="ARBA00016109"/>
    </source>
</evidence>
<dbReference type="EMBL" id="CP014864">
    <property type="protein sequence ID" value="AMX03652.1"/>
    <property type="molecule type" value="Genomic_DNA"/>
</dbReference>
<dbReference type="GO" id="GO:0051607">
    <property type="term" value="P:defense response to virus"/>
    <property type="evidence" value="ECO:0007669"/>
    <property type="project" value="UniProtKB-KW"/>
</dbReference>
<dbReference type="RefSeq" id="WP_067156269.1">
    <property type="nucleotide sequence ID" value="NZ_CP014864.1"/>
</dbReference>
<dbReference type="GeneID" id="76609266"/>
<reference evidence="7" key="1">
    <citation type="submission" date="2016-03" db="EMBL/GenBank/DDBJ databases">
        <authorList>
            <person name="Lee Y.-S."/>
            <person name="Choi Y.-L."/>
        </authorList>
    </citation>
    <scope>NUCLEOTIDE SEQUENCE [LARGE SCALE GENOMIC DNA]</scope>
    <source>
        <strain evidence="7">DAU221</strain>
    </source>
</reference>
<evidence type="ECO:0000313" key="7">
    <source>
        <dbReference type="Proteomes" id="UP000076077"/>
    </source>
</evidence>
<sequence length="322" mass="35555">MQSWRFRIRPLSAFATPLRGDTLFGQLCWALRLANGEEALVRQLEGYTQGAPFCVLSDAFPAGYLPRPQLPLFALSADTEDTAPEKRKQYKNRLWLPLEKFQQPVEEWLHHCVSASDIAGRAAWQKARARVHNTINRRTGTTGEGAFAPYTVEEQWYNPGAQLDIYALVDESRFSGEMLEQLLRNIGDSGYGKDAGIGRGRFHLELSELYQLPEQGDSDTWMALAPCAPQGLGYNPAASYWKPFTRYGRHGALAAVSGRPFKNPVLLADTGSLFAPGPVQVLGQGLGGDGRLSVAVADSVHQGYAPAVGLNLRRVRARIERN</sequence>
<evidence type="ECO:0000259" key="5">
    <source>
        <dbReference type="Pfam" id="PF03787"/>
    </source>
</evidence>
<feature type="domain" description="CRISPR type III-associated protein" evidence="5">
    <location>
        <begin position="17"/>
        <end position="202"/>
    </location>
</feature>
<accession>A0A143HQU3</accession>
<dbReference type="KEGG" id="mthd:A3224_14620"/>
<dbReference type="GO" id="GO:0003723">
    <property type="term" value="F:RNA binding"/>
    <property type="evidence" value="ECO:0007669"/>
    <property type="project" value="UniProtKB-KW"/>
</dbReference>
<dbReference type="AlphaFoldDB" id="A0A143HQU3"/>
<gene>
    <name evidence="6" type="ORF">A3224_14620</name>
</gene>
<evidence type="ECO:0000256" key="3">
    <source>
        <dbReference type="ARBA" id="ARBA00022884"/>
    </source>
</evidence>
<dbReference type="Proteomes" id="UP000076077">
    <property type="component" value="Chromosome"/>
</dbReference>
<name>A0A143HQU3_MICTH</name>
<evidence type="ECO:0000313" key="6">
    <source>
        <dbReference type="EMBL" id="AMX03652.1"/>
    </source>
</evidence>
<comment type="similarity">
    <text evidence="1">Belongs to the CRISPR-associated Csm4 family.</text>
</comment>